<dbReference type="Pfam" id="PF00583">
    <property type="entry name" value="Acetyltransf_1"/>
    <property type="match status" value="1"/>
</dbReference>
<reference evidence="2 3" key="1">
    <citation type="journal article" date="2012" name="J. Bacteriol.">
        <title>Draft Genome Sequence of Mesorhizobium alhagi CCNWXJ12-2T, a Novel Salt-Resistant Species Isolated from the Desert of Northwestern China.</title>
        <authorList>
            <person name="Zhou M."/>
            <person name="Chen W."/>
            <person name="Chen H."/>
            <person name="Wei G."/>
        </authorList>
    </citation>
    <scope>NUCLEOTIDE SEQUENCE [LARGE SCALE GENOMIC DNA]</scope>
    <source>
        <strain evidence="2 3">CCNWXJ12-2</strain>
    </source>
</reference>
<dbReference type="AlphaFoldDB" id="H0HYU6"/>
<gene>
    <name evidence="2" type="ORF">MAXJ12_26903</name>
</gene>
<evidence type="ECO:0000259" key="1">
    <source>
        <dbReference type="PROSITE" id="PS51186"/>
    </source>
</evidence>
<dbReference type="PATRIC" id="fig|1107882.3.peg.5210"/>
<dbReference type="RefSeq" id="WP_008838953.1">
    <property type="nucleotide sequence ID" value="NZ_AHAM01000233.1"/>
</dbReference>
<proteinExistence type="predicted"/>
<dbReference type="Gene3D" id="3.40.630.30">
    <property type="match status" value="1"/>
</dbReference>
<organism evidence="2 3">
    <name type="scientific">Mesorhizobium alhagi CCNWXJ12-2</name>
    <dbReference type="NCBI Taxonomy" id="1107882"/>
    <lineage>
        <taxon>Bacteria</taxon>
        <taxon>Pseudomonadati</taxon>
        <taxon>Pseudomonadota</taxon>
        <taxon>Alphaproteobacteria</taxon>
        <taxon>Hyphomicrobiales</taxon>
        <taxon>Phyllobacteriaceae</taxon>
        <taxon>Allomesorhizobium</taxon>
    </lineage>
</organism>
<evidence type="ECO:0000313" key="3">
    <source>
        <dbReference type="Proteomes" id="UP000003250"/>
    </source>
</evidence>
<dbReference type="OrthoDB" id="7585366at2"/>
<dbReference type="InterPro" id="IPR016181">
    <property type="entry name" value="Acyl_CoA_acyltransferase"/>
</dbReference>
<dbReference type="SUPFAM" id="SSF55729">
    <property type="entry name" value="Acyl-CoA N-acyltransferases (Nat)"/>
    <property type="match status" value="1"/>
</dbReference>
<evidence type="ECO:0000313" key="2">
    <source>
        <dbReference type="EMBL" id="EHK54097.1"/>
    </source>
</evidence>
<protein>
    <submittedName>
        <fullName evidence="2">GCN5-like N-acetyltransferase</fullName>
    </submittedName>
</protein>
<dbReference type="Proteomes" id="UP000003250">
    <property type="component" value="Unassembled WGS sequence"/>
</dbReference>
<accession>H0HYU6</accession>
<dbReference type="InterPro" id="IPR000182">
    <property type="entry name" value="GNAT_dom"/>
</dbReference>
<dbReference type="CDD" id="cd04301">
    <property type="entry name" value="NAT_SF"/>
    <property type="match status" value="1"/>
</dbReference>
<keyword evidence="2" id="KW-0808">Transferase</keyword>
<dbReference type="GO" id="GO:0016747">
    <property type="term" value="F:acyltransferase activity, transferring groups other than amino-acyl groups"/>
    <property type="evidence" value="ECO:0007669"/>
    <property type="project" value="InterPro"/>
</dbReference>
<sequence>MADPTATQAVTPAGGDWRRIVALGLSLRPIGESDLGFLSTLYASTRMEELAQTGWPEAAKQEFLAQQFAAQHQHYMRHYPGAEWLIVEQDGVAIGRLYLVHWARECRIIDIAFLPGARGRGFGTAALGDLIDRAGDRFVSIHVERMNPALALYRRLGFDLAEDKGVYLLLERRPVPR</sequence>
<dbReference type="PROSITE" id="PS51186">
    <property type="entry name" value="GNAT"/>
    <property type="match status" value="1"/>
</dbReference>
<keyword evidence="3" id="KW-1185">Reference proteome</keyword>
<name>H0HYU6_9HYPH</name>
<dbReference type="EMBL" id="AHAM01000233">
    <property type="protein sequence ID" value="EHK54097.1"/>
    <property type="molecule type" value="Genomic_DNA"/>
</dbReference>
<feature type="domain" description="N-acetyltransferase" evidence="1">
    <location>
        <begin position="25"/>
        <end position="176"/>
    </location>
</feature>